<feature type="compositionally biased region" description="Basic and acidic residues" evidence="1">
    <location>
        <begin position="488"/>
        <end position="500"/>
    </location>
</feature>
<feature type="compositionally biased region" description="Polar residues" evidence="1">
    <location>
        <begin position="313"/>
        <end position="323"/>
    </location>
</feature>
<dbReference type="GeneID" id="68358432"/>
<feature type="region of interest" description="Disordered" evidence="1">
    <location>
        <begin position="297"/>
        <end position="337"/>
    </location>
</feature>
<dbReference type="EMBL" id="JAIZPD010000012">
    <property type="protein sequence ID" value="KAH0959521.1"/>
    <property type="molecule type" value="Genomic_DNA"/>
</dbReference>
<dbReference type="AlphaFoldDB" id="A0A9P8SEC3"/>
<evidence type="ECO:0000256" key="1">
    <source>
        <dbReference type="SAM" id="MobiDB-lite"/>
    </source>
</evidence>
<comment type="caution">
    <text evidence="2">The sequence shown here is derived from an EMBL/GenBank/DDBJ whole genome shotgun (WGS) entry which is preliminary data.</text>
</comment>
<feature type="region of interest" description="Disordered" evidence="1">
    <location>
        <begin position="1"/>
        <end position="178"/>
    </location>
</feature>
<feature type="compositionally biased region" description="Basic and acidic residues" evidence="1">
    <location>
        <begin position="434"/>
        <end position="450"/>
    </location>
</feature>
<proteinExistence type="predicted"/>
<evidence type="ECO:0000313" key="2">
    <source>
        <dbReference type="EMBL" id="KAH0959521.1"/>
    </source>
</evidence>
<feature type="compositionally biased region" description="Basic and acidic residues" evidence="1">
    <location>
        <begin position="27"/>
        <end position="42"/>
    </location>
</feature>
<organism evidence="2 3">
    <name type="scientific">Hirsutella rhossiliensis</name>
    <dbReference type="NCBI Taxonomy" id="111463"/>
    <lineage>
        <taxon>Eukaryota</taxon>
        <taxon>Fungi</taxon>
        <taxon>Dikarya</taxon>
        <taxon>Ascomycota</taxon>
        <taxon>Pezizomycotina</taxon>
        <taxon>Sordariomycetes</taxon>
        <taxon>Hypocreomycetidae</taxon>
        <taxon>Hypocreales</taxon>
        <taxon>Ophiocordycipitaceae</taxon>
        <taxon>Hirsutella</taxon>
    </lineage>
</organism>
<feature type="compositionally biased region" description="Low complexity" evidence="1">
    <location>
        <begin position="503"/>
        <end position="519"/>
    </location>
</feature>
<gene>
    <name evidence="2" type="ORF">HRG_09303</name>
</gene>
<dbReference type="Proteomes" id="UP000824596">
    <property type="component" value="Unassembled WGS sequence"/>
</dbReference>
<dbReference type="OrthoDB" id="3870679at2759"/>
<accession>A0A9P8SEC3</accession>
<keyword evidence="3" id="KW-1185">Reference proteome</keyword>
<feature type="compositionally biased region" description="Pro residues" evidence="1">
    <location>
        <begin position="682"/>
        <end position="693"/>
    </location>
</feature>
<feature type="compositionally biased region" description="Basic residues" evidence="1">
    <location>
        <begin position="16"/>
        <end position="26"/>
    </location>
</feature>
<feature type="region of interest" description="Disordered" evidence="1">
    <location>
        <begin position="434"/>
        <end position="564"/>
    </location>
</feature>
<dbReference type="RefSeq" id="XP_044717034.1">
    <property type="nucleotide sequence ID" value="XM_044867774.1"/>
</dbReference>
<protein>
    <submittedName>
        <fullName evidence="2">Uncharacterized protein</fullName>
    </submittedName>
</protein>
<feature type="compositionally biased region" description="Pro residues" evidence="1">
    <location>
        <begin position="116"/>
        <end position="130"/>
    </location>
</feature>
<feature type="region of interest" description="Disordered" evidence="1">
    <location>
        <begin position="639"/>
        <end position="710"/>
    </location>
</feature>
<evidence type="ECO:0000313" key="3">
    <source>
        <dbReference type="Proteomes" id="UP000824596"/>
    </source>
</evidence>
<reference evidence="2" key="1">
    <citation type="submission" date="2021-09" db="EMBL/GenBank/DDBJ databases">
        <title>A high-quality genome of the endoparasitic fungus Hirsutella rhossiliensis with a comparison of Hirsutella genomes reveals transposable elements contributing to genome size variation.</title>
        <authorList>
            <person name="Lin R."/>
            <person name="Jiao Y."/>
            <person name="Sun X."/>
            <person name="Ling J."/>
            <person name="Xie B."/>
            <person name="Cheng X."/>
        </authorList>
    </citation>
    <scope>NUCLEOTIDE SEQUENCE</scope>
    <source>
        <strain evidence="2">HR02</strain>
    </source>
</reference>
<sequence>MLPSSPEHALGQPNFGKHKPLPRPRTRRDDTRPNPADHDLRFAVDSAHPDAAQPSIPRVLKHESRTISNAPNLPPTPPNHSRNSSGSHPTLPYIADSSGHAVPRDVKRPVATPPDQRSPPTPDVTPPGPALRPHALRPSVLDRTLSNTAAMGSPIESFETAREEPSSSDDEAGSFTMGQPLSSFSKLYRVADSQCSPLISPPDLHVALERIQSRQADTSDFKTRRSLAKSDRAWCAPPDIEREWANNMGRALARPKKHVGFEHLDILDKNTLNEILDHGAPLTNTAKPLRQTSLHEAPLLSSSPKRTPDQRHASSAPSNSDTSIRTDAKRLSGQSIKSNPSTVVEAILVDLPPQRQRTLRHVQKRGTLRDTSGRFSPIQGGSSLHLPKLMLAEYGGEMDRLTDGYARNTSHSIASGRARREVWEHGAIPVVVVPERRSSSRDRSTKERALRSTAGRRSKRATSPDPGSQHRPARHVASPVLEQRGRRRPESEPDHSEHKTVGSSPSTPAPFASHSAHASGDALGATEDHLGAPDSPPQHLGAPAHARAPAGSLEPQPSPLPEVTIRFEPDEDHDLASLGRHEDALSSKKFSSRNTPFSIASFETSGTALEVSEAMAVQMVLHQNSSVLVVDHLAKPAEVSEMAKEEATPPAQPTIRTTSPGGGPVTPPRRGSSDEVDSPLRNPRPPPTPPAQPPAINFIPATPSGSTPAQERLARLGNYFEATVEPPSRRPSIVRRALGRRRHSVDYPPAASKAPSFLMRTLSLSRNVRQFQSTDATKSANTDVNPTYHRKDAVPADENKLHPFWRPQPPEGERVDGGDYAGHDYDAGGARLNGSSSNREWAVPARMPKRSFSARMKRTFAIFPIRDDEFLPAETTHGPERRTIRRTPSGNLRVMRRRASADSYLRRESMRGATYAAPDANERRGFWGGRGLRQNQSQEKLRRSAVGRRWEGIQKLPRMLSERRREKRTQQLRQMISGPKDVRDGVREVIEPRGSRALRQPDGYGLI</sequence>
<feature type="compositionally biased region" description="Polar residues" evidence="1">
    <location>
        <begin position="79"/>
        <end position="88"/>
    </location>
</feature>
<name>A0A9P8SEC3_9HYPO</name>